<organism evidence="4 5">
    <name type="scientific">Trichogramma kaykai</name>
    <dbReference type="NCBI Taxonomy" id="54128"/>
    <lineage>
        <taxon>Eukaryota</taxon>
        <taxon>Metazoa</taxon>
        <taxon>Ecdysozoa</taxon>
        <taxon>Arthropoda</taxon>
        <taxon>Hexapoda</taxon>
        <taxon>Insecta</taxon>
        <taxon>Pterygota</taxon>
        <taxon>Neoptera</taxon>
        <taxon>Endopterygota</taxon>
        <taxon>Hymenoptera</taxon>
        <taxon>Apocrita</taxon>
        <taxon>Proctotrupomorpha</taxon>
        <taxon>Chalcidoidea</taxon>
        <taxon>Trichogrammatidae</taxon>
        <taxon>Trichogramma</taxon>
    </lineage>
</organism>
<sequence length="575" mass="66081">MEKLKRLRGSKLDLEKQEDRREFLRKLYPLIENWNDEIPDLGKMFKSDEINWLLIEDVCCENKKAPFVEFVIMAEYRDDPYSDDCAKWVLPSRKRTTAIHVAASQKSPDMALIVKLFGIYDRHDYADEETGLTHLHAACMLAELVPYVALFLDVARSDPNCRVRATGDTPLHFAARHRNEDAVNLLLRYGAEPMTANHLGLSPLHVLCRVDDDDADARLREFLLVCEDERKRLNLDARDGRGDTPLHAALRWGNKRAAKLMLAKGADPLARNDDNLTPLRMTVDLGDRDFAQMFYEMCVEQGRIHYPNLANNNNNDEKEDIFFKIVKVNNERLGELHVAIESHDMVYVDRLVKLGADPNARDSAGRTPLHVICQVDGNGASSLIGESLAALFFETCDEARRGLEIDARDRHGLTPLQWAVARLLPETTELLLQRGADLDNFVFPPSEIFLYDEVSREDRSGLEPRLEIAACAADVCDSLERRGYQWRDGEVATLMERLAQYGLFDRDEYSRRLNESEEFRRHEARLRRLFWPCVLPPYLEKRDYQLPIDRTCELLEGTNCAILWDIYCEVAGLEK</sequence>
<keyword evidence="1" id="KW-0677">Repeat</keyword>
<reference evidence="4 5" key="1">
    <citation type="journal article" date="2024" name="bioRxiv">
        <title>A reference genome for Trichogramma kaykai: A tiny desert-dwelling parasitoid wasp with competing sex-ratio distorters.</title>
        <authorList>
            <person name="Culotta J."/>
            <person name="Lindsey A.R."/>
        </authorList>
    </citation>
    <scope>NUCLEOTIDE SEQUENCE [LARGE SCALE GENOMIC DNA]</scope>
    <source>
        <strain evidence="4 5">KSX58</strain>
    </source>
</reference>
<dbReference type="Pfam" id="PF12796">
    <property type="entry name" value="Ank_2"/>
    <property type="match status" value="2"/>
</dbReference>
<dbReference type="SUPFAM" id="SSF48403">
    <property type="entry name" value="Ankyrin repeat"/>
    <property type="match status" value="1"/>
</dbReference>
<dbReference type="PROSITE" id="PS50297">
    <property type="entry name" value="ANK_REP_REGION"/>
    <property type="match status" value="3"/>
</dbReference>
<accession>A0ABD2WWZ3</accession>
<dbReference type="PANTHER" id="PTHR24198">
    <property type="entry name" value="ANKYRIN REPEAT AND PROTEIN KINASE DOMAIN-CONTAINING PROTEIN"/>
    <property type="match status" value="1"/>
</dbReference>
<evidence type="ECO:0000313" key="4">
    <source>
        <dbReference type="EMBL" id="KAL3397017.1"/>
    </source>
</evidence>
<evidence type="ECO:0000256" key="1">
    <source>
        <dbReference type="ARBA" id="ARBA00022737"/>
    </source>
</evidence>
<dbReference type="EMBL" id="JBJJXI010000067">
    <property type="protein sequence ID" value="KAL3397017.1"/>
    <property type="molecule type" value="Genomic_DNA"/>
</dbReference>
<protein>
    <submittedName>
        <fullName evidence="4">Uncharacterized protein</fullName>
    </submittedName>
</protein>
<feature type="repeat" description="ANK" evidence="3">
    <location>
        <begin position="241"/>
        <end position="273"/>
    </location>
</feature>
<dbReference type="AlphaFoldDB" id="A0ABD2WWZ3"/>
<dbReference type="PROSITE" id="PS50088">
    <property type="entry name" value="ANK_REPEAT"/>
    <property type="match status" value="4"/>
</dbReference>
<evidence type="ECO:0000313" key="5">
    <source>
        <dbReference type="Proteomes" id="UP001627154"/>
    </source>
</evidence>
<dbReference type="InterPro" id="IPR036770">
    <property type="entry name" value="Ankyrin_rpt-contain_sf"/>
</dbReference>
<comment type="caution">
    <text evidence="4">The sequence shown here is derived from an EMBL/GenBank/DDBJ whole genome shotgun (WGS) entry which is preliminary data.</text>
</comment>
<evidence type="ECO:0000256" key="3">
    <source>
        <dbReference type="PROSITE-ProRule" id="PRU00023"/>
    </source>
</evidence>
<evidence type="ECO:0000256" key="2">
    <source>
        <dbReference type="ARBA" id="ARBA00023043"/>
    </source>
</evidence>
<feature type="repeat" description="ANK" evidence="3">
    <location>
        <begin position="166"/>
        <end position="198"/>
    </location>
</feature>
<keyword evidence="5" id="KW-1185">Reference proteome</keyword>
<gene>
    <name evidence="4" type="ORF">TKK_009055</name>
</gene>
<dbReference type="PANTHER" id="PTHR24198:SF165">
    <property type="entry name" value="ANKYRIN REPEAT-CONTAINING PROTEIN-RELATED"/>
    <property type="match status" value="1"/>
</dbReference>
<dbReference type="Pfam" id="PF00023">
    <property type="entry name" value="Ank"/>
    <property type="match status" value="1"/>
</dbReference>
<proteinExistence type="predicted"/>
<name>A0ABD2WWZ3_9HYME</name>
<dbReference type="SMART" id="SM00248">
    <property type="entry name" value="ANK"/>
    <property type="match status" value="6"/>
</dbReference>
<keyword evidence="2 3" id="KW-0040">ANK repeat</keyword>
<dbReference type="InterPro" id="IPR002110">
    <property type="entry name" value="Ankyrin_rpt"/>
</dbReference>
<feature type="repeat" description="ANK" evidence="3">
    <location>
        <begin position="331"/>
        <end position="363"/>
    </location>
</feature>
<dbReference type="Proteomes" id="UP001627154">
    <property type="component" value="Unassembled WGS sequence"/>
</dbReference>
<feature type="repeat" description="ANK" evidence="3">
    <location>
        <begin position="411"/>
        <end position="439"/>
    </location>
</feature>
<dbReference type="Gene3D" id="1.25.40.20">
    <property type="entry name" value="Ankyrin repeat-containing domain"/>
    <property type="match status" value="3"/>
</dbReference>